<comment type="caution">
    <text evidence="1">The sequence shown here is derived from an EMBL/GenBank/DDBJ whole genome shotgun (WGS) entry which is preliminary data.</text>
</comment>
<protein>
    <submittedName>
        <fullName evidence="1">Lysine histidine transporter 1</fullName>
    </submittedName>
</protein>
<reference evidence="1 2" key="1">
    <citation type="journal article" date="2023" name="Science">
        <title>Complex scaffold remodeling in plant triterpene biosynthesis.</title>
        <authorList>
            <person name="De La Pena R."/>
            <person name="Hodgson H."/>
            <person name="Liu J.C."/>
            <person name="Stephenson M.J."/>
            <person name="Martin A.C."/>
            <person name="Owen C."/>
            <person name="Harkess A."/>
            <person name="Leebens-Mack J."/>
            <person name="Jimenez L.E."/>
            <person name="Osbourn A."/>
            <person name="Sattely E.S."/>
        </authorList>
    </citation>
    <scope>NUCLEOTIDE SEQUENCE [LARGE SCALE GENOMIC DNA]</scope>
    <source>
        <strain evidence="2">cv. JPN11</strain>
        <tissue evidence="1">Leaf</tissue>
    </source>
</reference>
<gene>
    <name evidence="1" type="ORF">OWV82_015825</name>
</gene>
<dbReference type="Proteomes" id="UP001164539">
    <property type="component" value="Chromosome 8"/>
</dbReference>
<name>A0ACC1XS64_MELAZ</name>
<evidence type="ECO:0000313" key="1">
    <source>
        <dbReference type="EMBL" id="KAJ4713777.1"/>
    </source>
</evidence>
<keyword evidence="2" id="KW-1185">Reference proteome</keyword>
<organism evidence="1 2">
    <name type="scientific">Melia azedarach</name>
    <name type="common">Chinaberry tree</name>
    <dbReference type="NCBI Taxonomy" id="155640"/>
    <lineage>
        <taxon>Eukaryota</taxon>
        <taxon>Viridiplantae</taxon>
        <taxon>Streptophyta</taxon>
        <taxon>Embryophyta</taxon>
        <taxon>Tracheophyta</taxon>
        <taxon>Spermatophyta</taxon>
        <taxon>Magnoliopsida</taxon>
        <taxon>eudicotyledons</taxon>
        <taxon>Gunneridae</taxon>
        <taxon>Pentapetalae</taxon>
        <taxon>rosids</taxon>
        <taxon>malvids</taxon>
        <taxon>Sapindales</taxon>
        <taxon>Meliaceae</taxon>
        <taxon>Melia</taxon>
    </lineage>
</organism>
<sequence length="419" mass="46020">MQNNIESGTAGTAQPQGKDLNDWLPITASRKAKWYYSAFHNVTAMVGAGVLGLPFAISQLGWIPGVIALVASWVITFYSLWQLVELHEVVPGVRFDRYPELGAYCFGPKLGYWCVMPQQMLVQIATDIVYMVTGGKSLLKFVELLDPHFHSRLTYFILIFVAVHLVLSQAPNFNSLKSVSLLAAVMSIAYTMLAVVASIKRGVHHRPEKYTVRSHTEVGKFFDVLNGVGTVAFAFAGHSVVLEIQATIPSTPEVPSKKPMWKGCVVAYLIVAFCYITVAVSGYWAFGAEVEDDVLISLKHPAWLIAFGNFMVFLHVVGSYQVFAMPVFDLMESYLVQEMHFTPGRPLRLVARSSYVLLTGLIGICIPFFGGLLGFFGGLVFSSTSYFISIIVGVAIAILAPIGGARQIVVSSKTYKMFS</sequence>
<evidence type="ECO:0000313" key="2">
    <source>
        <dbReference type="Proteomes" id="UP001164539"/>
    </source>
</evidence>
<proteinExistence type="predicted"/>
<dbReference type="EMBL" id="CM051401">
    <property type="protein sequence ID" value="KAJ4713777.1"/>
    <property type="molecule type" value="Genomic_DNA"/>
</dbReference>
<accession>A0ACC1XS64</accession>